<evidence type="ECO:0000313" key="1">
    <source>
        <dbReference type="EMBL" id="MFB2898399.1"/>
    </source>
</evidence>
<sequence>MVNQKNSMIIAIAWCLAWGEGRQPQLDLSVLHRMRLSLQEGKEVPQEVRAVVEEIKELLNIPLDYCPEKIAQIQIDYPKLWEQKTRIGLVYGGATKIKQYVFEASKLPDIRGASALLDRINLVDLPAFFKCEESKDFPQCQQAKNYCQQVRNNWLDKAENFPNLANALIPELVIYSSGGNLKVTEFLIL</sequence>
<keyword evidence="2" id="KW-1185">Reference proteome</keyword>
<dbReference type="Proteomes" id="UP001576784">
    <property type="component" value="Unassembled WGS sequence"/>
</dbReference>
<evidence type="ECO:0000313" key="2">
    <source>
        <dbReference type="Proteomes" id="UP001576784"/>
    </source>
</evidence>
<gene>
    <name evidence="1" type="ORF">ACE1CI_36245</name>
</gene>
<dbReference type="RefSeq" id="WP_413268000.1">
    <property type="nucleotide sequence ID" value="NZ_JBHFNR010000288.1"/>
</dbReference>
<protein>
    <submittedName>
        <fullName evidence="1">Uncharacterized protein</fullName>
    </submittedName>
</protein>
<name>A0ABV4Y5N9_9CYAN</name>
<dbReference type="EMBL" id="JBHFNR010000288">
    <property type="protein sequence ID" value="MFB2898399.1"/>
    <property type="molecule type" value="Genomic_DNA"/>
</dbReference>
<comment type="caution">
    <text evidence="1">The sequence shown here is derived from an EMBL/GenBank/DDBJ whole genome shotgun (WGS) entry which is preliminary data.</text>
</comment>
<accession>A0ABV4Y5N9</accession>
<organism evidence="1 2">
    <name type="scientific">Floridaenema flaviceps BLCC-F50</name>
    <dbReference type="NCBI Taxonomy" id="3153642"/>
    <lineage>
        <taxon>Bacteria</taxon>
        <taxon>Bacillati</taxon>
        <taxon>Cyanobacteriota</taxon>
        <taxon>Cyanophyceae</taxon>
        <taxon>Oscillatoriophycideae</taxon>
        <taxon>Aerosakkonematales</taxon>
        <taxon>Aerosakkonemataceae</taxon>
        <taxon>Floridanema</taxon>
        <taxon>Floridanema flaviceps</taxon>
    </lineage>
</organism>
<proteinExistence type="predicted"/>
<reference evidence="1 2" key="1">
    <citation type="submission" date="2024-09" db="EMBL/GenBank/DDBJ databases">
        <title>Floridaenema gen nov. (Aerosakkonemataceae, Aerosakkonematales ord. nov., Cyanobacteria) from benthic tropical and subtropical fresh waters, with the description of four new species.</title>
        <authorList>
            <person name="Moretto J.A."/>
            <person name="Berthold D.E."/>
            <person name="Lefler F.W."/>
            <person name="Huang I.-S."/>
            <person name="Laughinghouse H. IV."/>
        </authorList>
    </citation>
    <scope>NUCLEOTIDE SEQUENCE [LARGE SCALE GENOMIC DNA]</scope>
    <source>
        <strain evidence="1 2">BLCC-F50</strain>
    </source>
</reference>